<evidence type="ECO:0000313" key="2">
    <source>
        <dbReference type="EMBL" id="MPC94649.1"/>
    </source>
</evidence>
<dbReference type="Proteomes" id="UP000324222">
    <property type="component" value="Unassembled WGS sequence"/>
</dbReference>
<dbReference type="EMBL" id="VSRR010099416">
    <property type="protein sequence ID" value="MPC94649.1"/>
    <property type="molecule type" value="Genomic_DNA"/>
</dbReference>
<organism evidence="2 3">
    <name type="scientific">Portunus trituberculatus</name>
    <name type="common">Swimming crab</name>
    <name type="synonym">Neptunus trituberculatus</name>
    <dbReference type="NCBI Taxonomy" id="210409"/>
    <lineage>
        <taxon>Eukaryota</taxon>
        <taxon>Metazoa</taxon>
        <taxon>Ecdysozoa</taxon>
        <taxon>Arthropoda</taxon>
        <taxon>Crustacea</taxon>
        <taxon>Multicrustacea</taxon>
        <taxon>Malacostraca</taxon>
        <taxon>Eumalacostraca</taxon>
        <taxon>Eucarida</taxon>
        <taxon>Decapoda</taxon>
        <taxon>Pleocyemata</taxon>
        <taxon>Brachyura</taxon>
        <taxon>Eubrachyura</taxon>
        <taxon>Portunoidea</taxon>
        <taxon>Portunidae</taxon>
        <taxon>Portuninae</taxon>
        <taxon>Portunus</taxon>
    </lineage>
</organism>
<keyword evidence="1" id="KW-0732">Signal</keyword>
<protein>
    <submittedName>
        <fullName evidence="2">Uncharacterized protein</fullName>
    </submittedName>
</protein>
<dbReference type="AlphaFoldDB" id="A0A5B7JIJ7"/>
<comment type="caution">
    <text evidence="2">The sequence shown here is derived from an EMBL/GenBank/DDBJ whole genome shotgun (WGS) entry which is preliminary data.</text>
</comment>
<sequence>MQHHYEDPDELWRERFRQCHHHHRLLLLFLLLLLLPPSVIRHECLLRAMDRVGLSCGSFGSLCVGATGRREGAGNELEGQAGRSPCGVAPVPLSCPFAPPHLDTTPHPRVPRYLGQLWHCWLGHLRE</sequence>
<reference evidence="2 3" key="1">
    <citation type="submission" date="2019-05" db="EMBL/GenBank/DDBJ databases">
        <title>Another draft genome of Portunus trituberculatus and its Hox gene families provides insights of decapod evolution.</title>
        <authorList>
            <person name="Jeong J.-H."/>
            <person name="Song I."/>
            <person name="Kim S."/>
            <person name="Choi T."/>
            <person name="Kim D."/>
            <person name="Ryu S."/>
            <person name="Kim W."/>
        </authorList>
    </citation>
    <scope>NUCLEOTIDE SEQUENCE [LARGE SCALE GENOMIC DNA]</scope>
    <source>
        <tissue evidence="2">Muscle</tissue>
    </source>
</reference>
<feature type="chain" id="PRO_5022659919" evidence="1">
    <location>
        <begin position="42"/>
        <end position="127"/>
    </location>
</feature>
<keyword evidence="3" id="KW-1185">Reference proteome</keyword>
<name>A0A5B7JIJ7_PORTR</name>
<evidence type="ECO:0000313" key="3">
    <source>
        <dbReference type="Proteomes" id="UP000324222"/>
    </source>
</evidence>
<gene>
    <name evidence="2" type="ORF">E2C01_089827</name>
</gene>
<accession>A0A5B7JIJ7</accession>
<feature type="signal peptide" evidence="1">
    <location>
        <begin position="1"/>
        <end position="41"/>
    </location>
</feature>
<proteinExistence type="predicted"/>
<evidence type="ECO:0000256" key="1">
    <source>
        <dbReference type="SAM" id="SignalP"/>
    </source>
</evidence>